<dbReference type="EMBL" id="JAFHDT010000021">
    <property type="protein sequence ID" value="KAI7794719.1"/>
    <property type="molecule type" value="Genomic_DNA"/>
</dbReference>
<dbReference type="PROSITE" id="PS50188">
    <property type="entry name" value="B302_SPRY"/>
    <property type="match status" value="1"/>
</dbReference>
<name>A0A9W7WD86_TRIRA</name>
<dbReference type="InterPro" id="IPR013320">
    <property type="entry name" value="ConA-like_dom_sf"/>
</dbReference>
<dbReference type="GO" id="GO:0005737">
    <property type="term" value="C:cytoplasm"/>
    <property type="evidence" value="ECO:0007669"/>
    <property type="project" value="UniProtKB-ARBA"/>
</dbReference>
<dbReference type="Pfam" id="PF00622">
    <property type="entry name" value="SPRY"/>
    <property type="match status" value="1"/>
</dbReference>
<feature type="coiled-coil region" evidence="7">
    <location>
        <begin position="271"/>
        <end position="316"/>
    </location>
</feature>
<dbReference type="SMART" id="SM00449">
    <property type="entry name" value="SPRY"/>
    <property type="match status" value="1"/>
</dbReference>
<dbReference type="InterPro" id="IPR003879">
    <property type="entry name" value="Butyrophylin_SPRY"/>
</dbReference>
<dbReference type="InterPro" id="IPR043136">
    <property type="entry name" value="B30.2/SPRY_sf"/>
</dbReference>
<dbReference type="Gene3D" id="3.30.160.60">
    <property type="entry name" value="Classic Zinc Finger"/>
    <property type="match status" value="1"/>
</dbReference>
<dbReference type="Gene3D" id="3.30.40.10">
    <property type="entry name" value="Zinc/RING finger domain, C3HC4 (zinc finger)"/>
    <property type="match status" value="1"/>
</dbReference>
<evidence type="ECO:0000256" key="7">
    <source>
        <dbReference type="SAM" id="Coils"/>
    </source>
</evidence>
<evidence type="ECO:0000259" key="9">
    <source>
        <dbReference type="PROSITE" id="PS50119"/>
    </source>
</evidence>
<feature type="domain" description="B box-type" evidence="9">
    <location>
        <begin position="162"/>
        <end position="202"/>
    </location>
</feature>
<evidence type="ECO:0000259" key="10">
    <source>
        <dbReference type="PROSITE" id="PS50188"/>
    </source>
</evidence>
<dbReference type="Pfam" id="PF25600">
    <property type="entry name" value="TRIM_CC"/>
    <property type="match status" value="1"/>
</dbReference>
<dbReference type="InterPro" id="IPR051051">
    <property type="entry name" value="E3_ubiq-ligase_TRIM/RNF"/>
</dbReference>
<evidence type="ECO:0000313" key="12">
    <source>
        <dbReference type="EMBL" id="KAI7794719.1"/>
    </source>
</evidence>
<dbReference type="FunFam" id="2.60.120.920:FF:000004">
    <property type="entry name" value="Butyrophilin subfamily 1 member A1"/>
    <property type="match status" value="1"/>
</dbReference>
<keyword evidence="5" id="KW-0391">Immunity</keyword>
<protein>
    <submittedName>
        <fullName evidence="12">E3 ubiquitin-protein ligase TRIM39</fullName>
    </submittedName>
</protein>
<dbReference type="SUPFAM" id="SSF57850">
    <property type="entry name" value="RING/U-box"/>
    <property type="match status" value="1"/>
</dbReference>
<feature type="domain" description="B30.2/SPRY" evidence="10">
    <location>
        <begin position="348"/>
        <end position="544"/>
    </location>
</feature>
<dbReference type="CDD" id="cd19769">
    <property type="entry name" value="Bbox2_TRIM16-like"/>
    <property type="match status" value="1"/>
</dbReference>
<evidence type="ECO:0000259" key="8">
    <source>
        <dbReference type="PROSITE" id="PS50089"/>
    </source>
</evidence>
<evidence type="ECO:0000256" key="3">
    <source>
        <dbReference type="ARBA" id="ARBA00022771"/>
    </source>
</evidence>
<dbReference type="Pfam" id="PF00643">
    <property type="entry name" value="zf-B_box"/>
    <property type="match status" value="1"/>
</dbReference>
<dbReference type="GO" id="GO:0008270">
    <property type="term" value="F:zinc ion binding"/>
    <property type="evidence" value="ECO:0007669"/>
    <property type="project" value="UniProtKB-KW"/>
</dbReference>
<reference evidence="12" key="1">
    <citation type="submission" date="2021-02" db="EMBL/GenBank/DDBJ databases">
        <title>Comparative genomics reveals that relaxation of natural selection precedes convergent phenotypic evolution of cavefish.</title>
        <authorList>
            <person name="Peng Z."/>
        </authorList>
    </citation>
    <scope>NUCLEOTIDE SEQUENCE</scope>
    <source>
        <tissue evidence="12">Muscle</tissue>
    </source>
</reference>
<dbReference type="InterPro" id="IPR017907">
    <property type="entry name" value="Znf_RING_CS"/>
</dbReference>
<feature type="non-terminal residue" evidence="12">
    <location>
        <position position="546"/>
    </location>
</feature>
<dbReference type="Pfam" id="PF13765">
    <property type="entry name" value="PRY"/>
    <property type="match status" value="1"/>
</dbReference>
<evidence type="ECO:0000256" key="1">
    <source>
        <dbReference type="ARBA" id="ARBA00022588"/>
    </source>
</evidence>
<dbReference type="InterPro" id="IPR003877">
    <property type="entry name" value="SPRY_dom"/>
</dbReference>
<evidence type="ECO:0000259" key="11">
    <source>
        <dbReference type="PROSITE" id="PS51698"/>
    </source>
</evidence>
<gene>
    <name evidence="12" type="ORF">IRJ41_023103</name>
</gene>
<dbReference type="PANTHER" id="PTHR25465">
    <property type="entry name" value="B-BOX DOMAIN CONTAINING"/>
    <property type="match status" value="1"/>
</dbReference>
<dbReference type="GO" id="GO:0004842">
    <property type="term" value="F:ubiquitin-protein transferase activity"/>
    <property type="evidence" value="ECO:0007669"/>
    <property type="project" value="InterPro"/>
</dbReference>
<dbReference type="SMART" id="SM00184">
    <property type="entry name" value="RING"/>
    <property type="match status" value="1"/>
</dbReference>
<keyword evidence="3 6" id="KW-0863">Zinc-finger</keyword>
<keyword evidence="4" id="KW-0862">Zinc</keyword>
<dbReference type="GO" id="GO:0045087">
    <property type="term" value="P:innate immune response"/>
    <property type="evidence" value="ECO:0007669"/>
    <property type="project" value="UniProtKB-KW"/>
</dbReference>
<dbReference type="PANTHER" id="PTHR25465:SF32">
    <property type="entry name" value="BLOODTHIRSTY-RELATED GENE FAMILY, MEMBER 16 ISOFORM X1-RELATED"/>
    <property type="match status" value="1"/>
</dbReference>
<dbReference type="SMART" id="SM00336">
    <property type="entry name" value="BBOX"/>
    <property type="match status" value="2"/>
</dbReference>
<dbReference type="InterPro" id="IPR027370">
    <property type="entry name" value="Znf-RING_euk"/>
</dbReference>
<feature type="domain" description="RING-type" evidence="8">
    <location>
        <begin position="26"/>
        <end position="66"/>
    </location>
</feature>
<dbReference type="SMART" id="SM00589">
    <property type="entry name" value="PRY"/>
    <property type="match status" value="1"/>
</dbReference>
<dbReference type="PROSITE" id="PS50119">
    <property type="entry name" value="ZF_BBOX"/>
    <property type="match status" value="1"/>
</dbReference>
<dbReference type="Proteomes" id="UP001059041">
    <property type="component" value="Linkage Group LG21"/>
</dbReference>
<keyword evidence="1" id="KW-0399">Innate immunity</keyword>
<dbReference type="InterPro" id="IPR001841">
    <property type="entry name" value="Znf_RING"/>
</dbReference>
<dbReference type="Pfam" id="PF13445">
    <property type="entry name" value="zf-RING_UBOX"/>
    <property type="match status" value="1"/>
</dbReference>
<dbReference type="SUPFAM" id="SSF49899">
    <property type="entry name" value="Concanavalin A-like lectins/glucanases"/>
    <property type="match status" value="1"/>
</dbReference>
<dbReference type="InterPro" id="IPR013083">
    <property type="entry name" value="Znf_RING/FYVE/PHD"/>
</dbReference>
<dbReference type="AlphaFoldDB" id="A0A9W7WD86"/>
<organism evidence="12 13">
    <name type="scientific">Triplophysa rosa</name>
    <name type="common">Cave loach</name>
    <dbReference type="NCBI Taxonomy" id="992332"/>
    <lineage>
        <taxon>Eukaryota</taxon>
        <taxon>Metazoa</taxon>
        <taxon>Chordata</taxon>
        <taxon>Craniata</taxon>
        <taxon>Vertebrata</taxon>
        <taxon>Euteleostomi</taxon>
        <taxon>Actinopterygii</taxon>
        <taxon>Neopterygii</taxon>
        <taxon>Teleostei</taxon>
        <taxon>Ostariophysi</taxon>
        <taxon>Cypriniformes</taxon>
        <taxon>Nemacheilidae</taxon>
        <taxon>Triplophysa</taxon>
    </lineage>
</organism>
<dbReference type="PRINTS" id="PR01407">
    <property type="entry name" value="BUTYPHLNCDUF"/>
</dbReference>
<dbReference type="InterPro" id="IPR006574">
    <property type="entry name" value="PRY"/>
</dbReference>
<evidence type="ECO:0000256" key="5">
    <source>
        <dbReference type="ARBA" id="ARBA00022859"/>
    </source>
</evidence>
<feature type="domain" description="U-box" evidence="11">
    <location>
        <begin position="19"/>
        <end position="95"/>
    </location>
</feature>
<dbReference type="PROSITE" id="PS50089">
    <property type="entry name" value="ZF_RING_2"/>
    <property type="match status" value="1"/>
</dbReference>
<comment type="caution">
    <text evidence="12">The sequence shown here is derived from an EMBL/GenBank/DDBJ whole genome shotgun (WGS) entry which is preliminary data.</text>
</comment>
<dbReference type="InterPro" id="IPR001870">
    <property type="entry name" value="B30.2/SPRY"/>
</dbReference>
<proteinExistence type="predicted"/>
<evidence type="ECO:0000256" key="4">
    <source>
        <dbReference type="ARBA" id="ARBA00022833"/>
    </source>
</evidence>
<keyword evidence="2" id="KW-0479">Metal-binding</keyword>
<keyword evidence="7" id="KW-0175">Coiled coil</keyword>
<dbReference type="InterPro" id="IPR000315">
    <property type="entry name" value="Znf_B-box"/>
</dbReference>
<dbReference type="CDD" id="cd19802">
    <property type="entry name" value="Bbox1_TRIM8-like"/>
    <property type="match status" value="1"/>
</dbReference>
<dbReference type="GO" id="GO:0016567">
    <property type="term" value="P:protein ubiquitination"/>
    <property type="evidence" value="ECO:0007669"/>
    <property type="project" value="InterPro"/>
</dbReference>
<dbReference type="InterPro" id="IPR058030">
    <property type="entry name" value="TRIM8/14/16/25/29/45/65_CC"/>
</dbReference>
<dbReference type="SUPFAM" id="SSF57845">
    <property type="entry name" value="B-box zinc-binding domain"/>
    <property type="match status" value="1"/>
</dbReference>
<evidence type="ECO:0000313" key="13">
    <source>
        <dbReference type="Proteomes" id="UP001059041"/>
    </source>
</evidence>
<dbReference type="CDD" id="cd13733">
    <property type="entry name" value="SPRY_PRY_C-I_1"/>
    <property type="match status" value="1"/>
</dbReference>
<evidence type="ECO:0000256" key="2">
    <source>
        <dbReference type="ARBA" id="ARBA00022723"/>
    </source>
</evidence>
<sequence>KCSFKSCSFIMAMASSSGPLDEELQCSVCLDVFNDPVTTPCGHTFCKTCLNECWENTENCVCPFCKETFMKRPDLKINTTLREVVKHLLVQNLEKSREVVQHFKEKIHLDKPAVFCDFCTEKKKALKTCLMCQSSYCQTHLEPHTRVQRLKKHTLINPVINLDDYICQKHERPLELFCRDDHTCVCVFCTEGDHKTHNTVSIEEESRQRKTQLVKTQTDTQQMIQDRIKKIQDIEHSVELMKRKTDQEKADSVEMFRDLIRSIERCQCDVLKMMEEKQKRAEKHAEDVMKDLEQDISELKKRNVELEQIMSNTEDHLHLIQISSSLCTPVNMKNCSDISVDTSDRLNTVTPLTQLKQTLDHKLDQTVDVTLDADTASPYLILSDDRKQVRHGDVKQDVSDNPERFDKCSCVLGKEGFSSGRFYFEVQVSGKTEWDLGVARESINRKGRIRLKPVNGYWTVALWNENEYKALDDSLVSLSLSVSPQKVGVFVDYEEGLVSFYDVESRSHIYSYTGQTFTETLYPYFCPSLNDEGKNSKPLIILPVRE</sequence>
<accession>A0A9W7WD86</accession>
<dbReference type="PROSITE" id="PS51698">
    <property type="entry name" value="U_BOX"/>
    <property type="match status" value="1"/>
</dbReference>
<keyword evidence="13" id="KW-1185">Reference proteome</keyword>
<evidence type="ECO:0000256" key="6">
    <source>
        <dbReference type="PROSITE-ProRule" id="PRU00024"/>
    </source>
</evidence>
<dbReference type="Gene3D" id="2.60.120.920">
    <property type="match status" value="1"/>
</dbReference>
<dbReference type="Gene3D" id="4.10.830.40">
    <property type="match status" value="1"/>
</dbReference>
<dbReference type="PROSITE" id="PS00518">
    <property type="entry name" value="ZF_RING_1"/>
    <property type="match status" value="1"/>
</dbReference>
<dbReference type="InterPro" id="IPR003613">
    <property type="entry name" value="Ubox_domain"/>
</dbReference>